<feature type="domain" description="YbaK/aminoacyl-tRNA synthetase-associated" evidence="2">
    <location>
        <begin position="23"/>
        <end position="141"/>
    </location>
</feature>
<organism evidence="3 4">
    <name type="scientific">Candidatus Buchananbacteria bacterium RIFCSPLOWO2_01_FULL_39_33</name>
    <dbReference type="NCBI Taxonomy" id="1797543"/>
    <lineage>
        <taxon>Bacteria</taxon>
        <taxon>Candidatus Buchananiibacteriota</taxon>
    </lineage>
</organism>
<dbReference type="InterPro" id="IPR036754">
    <property type="entry name" value="YbaK/aa-tRNA-synt-asso_dom_sf"/>
</dbReference>
<evidence type="ECO:0000313" key="3">
    <source>
        <dbReference type="EMBL" id="OGY53065.1"/>
    </source>
</evidence>
<dbReference type="Pfam" id="PF04073">
    <property type="entry name" value="tRNA_edit"/>
    <property type="match status" value="1"/>
</dbReference>
<dbReference type="InterPro" id="IPR007214">
    <property type="entry name" value="YbaK/aa-tRNA-synth-assoc-dom"/>
</dbReference>
<gene>
    <name evidence="3" type="ORF">A3A02_03090</name>
</gene>
<dbReference type="PANTHER" id="PTHR30411:SF9">
    <property type="entry name" value="MULTIFUNCTIONAL SER_THR-TRNA DEACYLASE PROXP-Y"/>
    <property type="match status" value="1"/>
</dbReference>
<feature type="region of interest" description="Disordered" evidence="1">
    <location>
        <begin position="168"/>
        <end position="191"/>
    </location>
</feature>
<evidence type="ECO:0000259" key="2">
    <source>
        <dbReference type="Pfam" id="PF04073"/>
    </source>
</evidence>
<dbReference type="AlphaFoldDB" id="A0A1G1YL39"/>
<dbReference type="Proteomes" id="UP000177376">
    <property type="component" value="Unassembled WGS sequence"/>
</dbReference>
<proteinExistence type="predicted"/>
<evidence type="ECO:0000313" key="4">
    <source>
        <dbReference type="Proteomes" id="UP000177376"/>
    </source>
</evidence>
<name>A0A1G1YL39_9BACT</name>
<dbReference type="PANTHER" id="PTHR30411">
    <property type="entry name" value="CYTOPLASMIC PROTEIN"/>
    <property type="match status" value="1"/>
</dbReference>
<dbReference type="EMBL" id="MHIM01000006">
    <property type="protein sequence ID" value="OGY53065.1"/>
    <property type="molecule type" value="Genomic_DNA"/>
</dbReference>
<reference evidence="3 4" key="1">
    <citation type="journal article" date="2016" name="Nat. Commun.">
        <title>Thousands of microbial genomes shed light on interconnected biogeochemical processes in an aquifer system.</title>
        <authorList>
            <person name="Anantharaman K."/>
            <person name="Brown C.T."/>
            <person name="Hug L.A."/>
            <person name="Sharon I."/>
            <person name="Castelle C.J."/>
            <person name="Probst A.J."/>
            <person name="Thomas B.C."/>
            <person name="Singh A."/>
            <person name="Wilkins M.J."/>
            <person name="Karaoz U."/>
            <person name="Brodie E.L."/>
            <person name="Williams K.H."/>
            <person name="Hubbard S.S."/>
            <person name="Banfield J.F."/>
        </authorList>
    </citation>
    <scope>NUCLEOTIDE SEQUENCE [LARGE SCALE GENOMIC DNA]</scope>
</reference>
<comment type="caution">
    <text evidence="3">The sequence shown here is derived from an EMBL/GenBank/DDBJ whole genome shotgun (WGS) entry which is preliminary data.</text>
</comment>
<dbReference type="Gene3D" id="3.90.960.10">
    <property type="entry name" value="YbaK/aminoacyl-tRNA synthetase-associated domain"/>
    <property type="match status" value="1"/>
</dbReference>
<evidence type="ECO:0000256" key="1">
    <source>
        <dbReference type="SAM" id="MobiDB-lite"/>
    </source>
</evidence>
<dbReference type="GO" id="GO:0002161">
    <property type="term" value="F:aminoacyl-tRNA deacylase activity"/>
    <property type="evidence" value="ECO:0007669"/>
    <property type="project" value="InterPro"/>
</dbReference>
<accession>A0A1G1YL39</accession>
<feature type="compositionally biased region" description="Basic residues" evidence="1">
    <location>
        <begin position="169"/>
        <end position="191"/>
    </location>
</feature>
<protein>
    <recommendedName>
        <fullName evidence="2">YbaK/aminoacyl-tRNA synthetase-associated domain-containing protein</fullName>
    </recommendedName>
</protein>
<dbReference type="SUPFAM" id="SSF55826">
    <property type="entry name" value="YbaK/ProRS associated domain"/>
    <property type="match status" value="1"/>
</dbReference>
<sequence length="191" mass="21279">MPIPKKVKSYLDKQGIDYEAITHKTVYTAYDAAQTLKKELKEIAKNLLIKADNTYALVIVPADKKLDLNKIKKALSAKNVSLPKEKVMIRILKIKPGAISSFGKLHKLETLIDKAMLNTQKAIFSTGSLTDSVFLKVKDFIQMEEAKLADIAAAGGYKIPKVTKSQMAKVKKKVAKKKPAKKKVAVRKKKR</sequence>